<keyword evidence="14" id="KW-1185">Reference proteome</keyword>
<evidence type="ECO:0000256" key="8">
    <source>
        <dbReference type="ARBA" id="ARBA00022927"/>
    </source>
</evidence>
<evidence type="ECO:0000256" key="3">
    <source>
        <dbReference type="ARBA" id="ARBA00021563"/>
    </source>
</evidence>
<evidence type="ECO:0000256" key="6">
    <source>
        <dbReference type="ARBA" id="ARBA00022519"/>
    </source>
</evidence>
<accession>A0A5C6UTQ3</accession>
<proteinExistence type="inferred from homology"/>
<keyword evidence="9 12" id="KW-0472">Membrane</keyword>
<evidence type="ECO:0000256" key="12">
    <source>
        <dbReference type="SAM" id="Phobius"/>
    </source>
</evidence>
<evidence type="ECO:0000256" key="7">
    <source>
        <dbReference type="ARBA" id="ARBA00022692"/>
    </source>
</evidence>
<dbReference type="GO" id="GO:0005886">
    <property type="term" value="C:plasma membrane"/>
    <property type="evidence" value="ECO:0007669"/>
    <property type="project" value="UniProtKB-SubCell"/>
</dbReference>
<dbReference type="InterPro" id="IPR022792">
    <property type="entry name" value="T2SS_protein-GspN"/>
</dbReference>
<keyword evidence="8" id="KW-0653">Protein transport</keyword>
<evidence type="ECO:0000256" key="5">
    <source>
        <dbReference type="ARBA" id="ARBA00022475"/>
    </source>
</evidence>
<evidence type="ECO:0000256" key="2">
    <source>
        <dbReference type="ARBA" id="ARBA00007208"/>
    </source>
</evidence>
<dbReference type="Pfam" id="PF01203">
    <property type="entry name" value="T2SSN"/>
    <property type="match status" value="1"/>
</dbReference>
<gene>
    <name evidence="13" type="ORF">FSZ31_06485</name>
</gene>
<evidence type="ECO:0000256" key="4">
    <source>
        <dbReference type="ARBA" id="ARBA00022448"/>
    </source>
</evidence>
<evidence type="ECO:0000256" key="11">
    <source>
        <dbReference type="SAM" id="MobiDB-lite"/>
    </source>
</evidence>
<evidence type="ECO:0000313" key="14">
    <source>
        <dbReference type="Proteomes" id="UP000321129"/>
    </source>
</evidence>
<evidence type="ECO:0000256" key="1">
    <source>
        <dbReference type="ARBA" id="ARBA00004533"/>
    </source>
</evidence>
<sequence length="270" mass="28530">MAHRLRKAGHRRSGNAYDGERRRQRGPRRSVAAERDMSRRWLIWSLALLLLALIAMFPLRIALGLSHVERMGLAARAVAGPVWSGAIGDLSLRDQALGSFAVGLDPMASLSGATLDFARLESAEGPLSGSLRVGGARRGIVETSGRIATAALFGQLPVDAVEFADATVLFDGGRCVEASGKLTAIVGTRIAGLDLSRGMTGKLSCAGDDVRIAMASRSRMERIDLTIAADGSYSARMRIATGTPELGIALALFGFRQSGNTLGLTVNGHF</sequence>
<keyword evidence="4" id="KW-0813">Transport</keyword>
<keyword evidence="5" id="KW-1003">Cell membrane</keyword>
<keyword evidence="6" id="KW-0997">Cell inner membrane</keyword>
<dbReference type="AlphaFoldDB" id="A0A5C6UTQ3"/>
<comment type="subcellular location">
    <subcellularLocation>
        <location evidence="1">Cell inner membrane</location>
    </subcellularLocation>
</comment>
<evidence type="ECO:0000256" key="10">
    <source>
        <dbReference type="ARBA" id="ARBA00030772"/>
    </source>
</evidence>
<comment type="caution">
    <text evidence="13">The sequence shown here is derived from an EMBL/GenBank/DDBJ whole genome shotgun (WGS) entry which is preliminary data.</text>
</comment>
<evidence type="ECO:0000313" key="13">
    <source>
        <dbReference type="EMBL" id="TXC74338.1"/>
    </source>
</evidence>
<protein>
    <recommendedName>
        <fullName evidence="3">Type II secretion system protein N</fullName>
    </recommendedName>
    <alternativeName>
        <fullName evidence="10">General secretion pathway protein N</fullName>
    </alternativeName>
</protein>
<feature type="region of interest" description="Disordered" evidence="11">
    <location>
        <begin position="1"/>
        <end position="31"/>
    </location>
</feature>
<organism evidence="13 14">
    <name type="scientific">Flavisphingopyxis soli</name>
    <dbReference type="NCBI Taxonomy" id="2601267"/>
    <lineage>
        <taxon>Bacteria</taxon>
        <taxon>Pseudomonadati</taxon>
        <taxon>Pseudomonadota</taxon>
        <taxon>Alphaproteobacteria</taxon>
        <taxon>Sphingomonadales</taxon>
        <taxon>Sphingopyxidaceae</taxon>
        <taxon>Flavisphingopyxis</taxon>
    </lineage>
</organism>
<name>A0A5C6UTQ3_9SPHN</name>
<dbReference type="GO" id="GO:0015627">
    <property type="term" value="C:type II protein secretion system complex"/>
    <property type="evidence" value="ECO:0007669"/>
    <property type="project" value="InterPro"/>
</dbReference>
<reference evidence="13 14" key="1">
    <citation type="submission" date="2019-08" db="EMBL/GenBank/DDBJ databases">
        <title>Sphingorhabdus soil sp. nov., isolated from arctic soil.</title>
        <authorList>
            <person name="Liu Y."/>
        </authorList>
    </citation>
    <scope>NUCLEOTIDE SEQUENCE [LARGE SCALE GENOMIC DNA]</scope>
    <source>
        <strain evidence="13 14">D-2Q-5-6</strain>
    </source>
</reference>
<feature type="transmembrane region" description="Helical" evidence="12">
    <location>
        <begin position="41"/>
        <end position="63"/>
    </location>
</feature>
<dbReference type="Proteomes" id="UP000321129">
    <property type="component" value="Unassembled WGS sequence"/>
</dbReference>
<keyword evidence="7 12" id="KW-0812">Transmembrane</keyword>
<keyword evidence="12" id="KW-1133">Transmembrane helix</keyword>
<feature type="compositionally biased region" description="Basic residues" evidence="11">
    <location>
        <begin position="1"/>
        <end position="13"/>
    </location>
</feature>
<dbReference type="EMBL" id="VOPY01000001">
    <property type="protein sequence ID" value="TXC74338.1"/>
    <property type="molecule type" value="Genomic_DNA"/>
</dbReference>
<comment type="similarity">
    <text evidence="2">Belongs to the GSP N family.</text>
</comment>
<dbReference type="GO" id="GO:0015628">
    <property type="term" value="P:protein secretion by the type II secretion system"/>
    <property type="evidence" value="ECO:0007669"/>
    <property type="project" value="InterPro"/>
</dbReference>
<evidence type="ECO:0000256" key="9">
    <source>
        <dbReference type="ARBA" id="ARBA00023136"/>
    </source>
</evidence>